<keyword evidence="2" id="KW-1133">Transmembrane helix</keyword>
<protein>
    <submittedName>
        <fullName evidence="3">Signal peptidase, endoplasmic reticulum-type</fullName>
    </submittedName>
</protein>
<dbReference type="GO" id="GO:0004252">
    <property type="term" value="F:serine-type endopeptidase activity"/>
    <property type="evidence" value="ECO:0007669"/>
    <property type="project" value="InterPro"/>
</dbReference>
<evidence type="ECO:0000313" key="4">
    <source>
        <dbReference type="Proteomes" id="UP000182829"/>
    </source>
</evidence>
<sequence length="395" mass="42395">MIRRGAQGIGIVVLVGLLAGQILGQPILLGFVETGSMEPTIETGDGFVAVPSEVGGDPTVGDVVVFDAEEIDGGGLTTHRVVDETDRGYVTRGDANPFTDQDSGEPSVQDGQIVASALQVNDEVVTIPNLGTGVMAIGDGLERGQRWFATTFGVRTFLETAGLAYLLLGISIGLYAIETVRERRRSDGRSSLESDRSGGNGSGVEAAFDPRLLAGAFALLVVVAAAAAMVAPAGTHSHDVISAEFESDRPLVVEQGTTEEIPYEVGNGGFVPIVTYIEPKSENVDVEPGPTTVAPRESAEVTLSITAPDETGYHPAYVTEYRFLSLLPLPVLDWLYDVHPWVPFVAIVSLLGGGFYWLGRLLLEPADPRLRRVTRRRRRRESHSEQRRSDSRGRN</sequence>
<gene>
    <name evidence="3" type="ORF">SAMN05443661_102117</name>
</gene>
<dbReference type="Proteomes" id="UP000182829">
    <property type="component" value="Unassembled WGS sequence"/>
</dbReference>
<dbReference type="SUPFAM" id="SSF51306">
    <property type="entry name" value="LexA/Signal peptidase"/>
    <property type="match status" value="1"/>
</dbReference>
<dbReference type="AlphaFoldDB" id="A0A1I3JIU4"/>
<evidence type="ECO:0000313" key="3">
    <source>
        <dbReference type="EMBL" id="SFI60171.1"/>
    </source>
</evidence>
<evidence type="ECO:0000256" key="1">
    <source>
        <dbReference type="SAM" id="MobiDB-lite"/>
    </source>
</evidence>
<dbReference type="InterPro" id="IPR036286">
    <property type="entry name" value="LexA/Signal_pep-like_sf"/>
</dbReference>
<dbReference type="RefSeq" id="WP_005577713.1">
    <property type="nucleotide sequence ID" value="NZ_FORO01000002.1"/>
</dbReference>
<dbReference type="EMBL" id="FORO01000002">
    <property type="protein sequence ID" value="SFI60171.1"/>
    <property type="molecule type" value="Genomic_DNA"/>
</dbReference>
<dbReference type="InterPro" id="IPR019533">
    <property type="entry name" value="Peptidase_S26"/>
</dbReference>
<dbReference type="GO" id="GO:0006465">
    <property type="term" value="P:signal peptide processing"/>
    <property type="evidence" value="ECO:0007669"/>
    <property type="project" value="InterPro"/>
</dbReference>
<dbReference type="CDD" id="cd06530">
    <property type="entry name" value="S26_SPase_I"/>
    <property type="match status" value="1"/>
</dbReference>
<accession>A0A1I3JIU4</accession>
<dbReference type="OMA" id="IVEHRYL"/>
<feature type="transmembrane region" description="Helical" evidence="2">
    <location>
        <begin position="212"/>
        <end position="231"/>
    </location>
</feature>
<keyword evidence="2" id="KW-0812">Transmembrane</keyword>
<name>A0A1I3JIU4_9EURY</name>
<proteinExistence type="predicted"/>
<organism evidence="3 4">
    <name type="scientific">Natronobacterium gregoryi</name>
    <dbReference type="NCBI Taxonomy" id="44930"/>
    <lineage>
        <taxon>Archaea</taxon>
        <taxon>Methanobacteriati</taxon>
        <taxon>Methanobacteriota</taxon>
        <taxon>Stenosarchaea group</taxon>
        <taxon>Halobacteria</taxon>
        <taxon>Halobacteriales</taxon>
        <taxon>Natrialbaceae</taxon>
        <taxon>Natronobacterium</taxon>
    </lineage>
</organism>
<reference evidence="3 4" key="1">
    <citation type="submission" date="2016-10" db="EMBL/GenBank/DDBJ databases">
        <authorList>
            <person name="de Groot N.N."/>
        </authorList>
    </citation>
    <scope>NUCLEOTIDE SEQUENCE [LARGE SCALE GENOMIC DNA]</scope>
    <source>
        <strain evidence="3 4">SP2</strain>
    </source>
</reference>
<dbReference type="OrthoDB" id="50404at2157"/>
<feature type="compositionally biased region" description="Basic and acidic residues" evidence="1">
    <location>
        <begin position="382"/>
        <end position="395"/>
    </location>
</feature>
<keyword evidence="2" id="KW-0472">Membrane</keyword>
<feature type="transmembrane region" description="Helical" evidence="2">
    <location>
        <begin position="157"/>
        <end position="177"/>
    </location>
</feature>
<dbReference type="GeneID" id="14209127"/>
<feature type="transmembrane region" description="Helical" evidence="2">
    <location>
        <begin position="341"/>
        <end position="363"/>
    </location>
</feature>
<evidence type="ECO:0000256" key="2">
    <source>
        <dbReference type="SAM" id="Phobius"/>
    </source>
</evidence>
<feature type="region of interest" description="Disordered" evidence="1">
    <location>
        <begin position="373"/>
        <end position="395"/>
    </location>
</feature>